<name>A0A210PV09_MIZYE</name>
<dbReference type="Gene3D" id="3.10.100.10">
    <property type="entry name" value="Mannose-Binding Protein A, subunit A"/>
    <property type="match status" value="1"/>
</dbReference>
<dbReference type="InterPro" id="IPR001304">
    <property type="entry name" value="C-type_lectin-like"/>
</dbReference>
<evidence type="ECO:0000313" key="4">
    <source>
        <dbReference type="EMBL" id="OWF40328.1"/>
    </source>
</evidence>
<dbReference type="InterPro" id="IPR018378">
    <property type="entry name" value="C-type_lectin_CS"/>
</dbReference>
<proteinExistence type="predicted"/>
<feature type="signal peptide" evidence="2">
    <location>
        <begin position="1"/>
        <end position="22"/>
    </location>
</feature>
<feature type="chain" id="PRO_5013120761" evidence="2">
    <location>
        <begin position="23"/>
        <end position="195"/>
    </location>
</feature>
<dbReference type="Proteomes" id="UP000242188">
    <property type="component" value="Unassembled WGS sequence"/>
</dbReference>
<accession>A0A210PV09</accession>
<dbReference type="InterPro" id="IPR016187">
    <property type="entry name" value="CTDL_fold"/>
</dbReference>
<gene>
    <name evidence="4" type="ORF">KP79_PYT17107</name>
</gene>
<keyword evidence="5" id="KW-1185">Reference proteome</keyword>
<dbReference type="AlphaFoldDB" id="A0A210PV09"/>
<evidence type="ECO:0000256" key="1">
    <source>
        <dbReference type="ARBA" id="ARBA00023157"/>
    </source>
</evidence>
<dbReference type="PROSITE" id="PS50041">
    <property type="entry name" value="C_TYPE_LECTIN_2"/>
    <property type="match status" value="1"/>
</dbReference>
<evidence type="ECO:0000313" key="5">
    <source>
        <dbReference type="Proteomes" id="UP000242188"/>
    </source>
</evidence>
<feature type="domain" description="C-type lectin" evidence="3">
    <location>
        <begin position="58"/>
        <end position="189"/>
    </location>
</feature>
<dbReference type="Pfam" id="PF00059">
    <property type="entry name" value="Lectin_C"/>
    <property type="match status" value="1"/>
</dbReference>
<comment type="caution">
    <text evidence="4">The sequence shown here is derived from an EMBL/GenBank/DDBJ whole genome shotgun (WGS) entry which is preliminary data.</text>
</comment>
<dbReference type="EMBL" id="NEDP02005474">
    <property type="protein sequence ID" value="OWF40328.1"/>
    <property type="molecule type" value="Genomic_DNA"/>
</dbReference>
<dbReference type="CDD" id="cd00037">
    <property type="entry name" value="CLECT"/>
    <property type="match status" value="1"/>
</dbReference>
<dbReference type="InterPro" id="IPR050111">
    <property type="entry name" value="C-type_lectin/snaclec_domain"/>
</dbReference>
<dbReference type="PROSITE" id="PS00615">
    <property type="entry name" value="C_TYPE_LECTIN_1"/>
    <property type="match status" value="1"/>
</dbReference>
<dbReference type="OrthoDB" id="6110379at2759"/>
<protein>
    <submittedName>
        <fullName evidence="4">Perlucin</fullName>
    </submittedName>
</protein>
<keyword evidence="1" id="KW-1015">Disulfide bond</keyword>
<evidence type="ECO:0000259" key="3">
    <source>
        <dbReference type="PROSITE" id="PS50041"/>
    </source>
</evidence>
<dbReference type="SUPFAM" id="SSF56436">
    <property type="entry name" value="C-type lectin-like"/>
    <property type="match status" value="1"/>
</dbReference>
<dbReference type="SMART" id="SM00034">
    <property type="entry name" value="CLECT"/>
    <property type="match status" value="1"/>
</dbReference>
<keyword evidence="2" id="KW-0732">Signal</keyword>
<sequence length="195" mass="22001">MTWMMKSVLAVILILARGKAQALGNNFTIDMGTPVTPMPVVPSTTLPPPTCTHSFVLLDGSCYKGIKVSATWPEALAYCEVFGAELAIIKSQQEQTAVEGYLKTLHDPEYGSTDHHQYWFGANDFVTEGDWKWAVTTETINYTNWRPGNPDNGGDDKDYDEEHCAEMSEEHSWQWNDNGCEEEKHFLCEMINEEN</sequence>
<reference evidence="4 5" key="1">
    <citation type="journal article" date="2017" name="Nat. Ecol. Evol.">
        <title>Scallop genome provides insights into evolution of bilaterian karyotype and development.</title>
        <authorList>
            <person name="Wang S."/>
            <person name="Zhang J."/>
            <person name="Jiao W."/>
            <person name="Li J."/>
            <person name="Xun X."/>
            <person name="Sun Y."/>
            <person name="Guo X."/>
            <person name="Huan P."/>
            <person name="Dong B."/>
            <person name="Zhang L."/>
            <person name="Hu X."/>
            <person name="Sun X."/>
            <person name="Wang J."/>
            <person name="Zhao C."/>
            <person name="Wang Y."/>
            <person name="Wang D."/>
            <person name="Huang X."/>
            <person name="Wang R."/>
            <person name="Lv J."/>
            <person name="Li Y."/>
            <person name="Zhang Z."/>
            <person name="Liu B."/>
            <person name="Lu W."/>
            <person name="Hui Y."/>
            <person name="Liang J."/>
            <person name="Zhou Z."/>
            <person name="Hou R."/>
            <person name="Li X."/>
            <person name="Liu Y."/>
            <person name="Li H."/>
            <person name="Ning X."/>
            <person name="Lin Y."/>
            <person name="Zhao L."/>
            <person name="Xing Q."/>
            <person name="Dou J."/>
            <person name="Li Y."/>
            <person name="Mao J."/>
            <person name="Guo H."/>
            <person name="Dou H."/>
            <person name="Li T."/>
            <person name="Mu C."/>
            <person name="Jiang W."/>
            <person name="Fu Q."/>
            <person name="Fu X."/>
            <person name="Miao Y."/>
            <person name="Liu J."/>
            <person name="Yu Q."/>
            <person name="Li R."/>
            <person name="Liao H."/>
            <person name="Li X."/>
            <person name="Kong Y."/>
            <person name="Jiang Z."/>
            <person name="Chourrout D."/>
            <person name="Li R."/>
            <person name="Bao Z."/>
        </authorList>
    </citation>
    <scope>NUCLEOTIDE SEQUENCE [LARGE SCALE GENOMIC DNA]</scope>
    <source>
        <strain evidence="4 5">PY_sf001</strain>
    </source>
</reference>
<organism evidence="4 5">
    <name type="scientific">Mizuhopecten yessoensis</name>
    <name type="common">Japanese scallop</name>
    <name type="synonym">Patinopecten yessoensis</name>
    <dbReference type="NCBI Taxonomy" id="6573"/>
    <lineage>
        <taxon>Eukaryota</taxon>
        <taxon>Metazoa</taxon>
        <taxon>Spiralia</taxon>
        <taxon>Lophotrochozoa</taxon>
        <taxon>Mollusca</taxon>
        <taxon>Bivalvia</taxon>
        <taxon>Autobranchia</taxon>
        <taxon>Pteriomorphia</taxon>
        <taxon>Pectinida</taxon>
        <taxon>Pectinoidea</taxon>
        <taxon>Pectinidae</taxon>
        <taxon>Mizuhopecten</taxon>
    </lineage>
</organism>
<dbReference type="InterPro" id="IPR016186">
    <property type="entry name" value="C-type_lectin-like/link_sf"/>
</dbReference>
<evidence type="ECO:0000256" key="2">
    <source>
        <dbReference type="SAM" id="SignalP"/>
    </source>
</evidence>
<dbReference type="PANTHER" id="PTHR22803">
    <property type="entry name" value="MANNOSE, PHOSPHOLIPASE, LECTIN RECEPTOR RELATED"/>
    <property type="match status" value="1"/>
</dbReference>